<dbReference type="RefSeq" id="WP_133224778.1">
    <property type="nucleotide sequence ID" value="NZ_SMRT01000001.1"/>
</dbReference>
<dbReference type="PROSITE" id="PS00211">
    <property type="entry name" value="ABC_TRANSPORTER_1"/>
    <property type="match status" value="1"/>
</dbReference>
<evidence type="ECO:0000256" key="9">
    <source>
        <dbReference type="ARBA" id="ARBA00023065"/>
    </source>
</evidence>
<evidence type="ECO:0000259" key="16">
    <source>
        <dbReference type="PROSITE" id="PS50893"/>
    </source>
</evidence>
<protein>
    <recommendedName>
        <fullName evidence="14">Nickel import system ATP-binding protein NikD</fullName>
        <ecNumber evidence="13">7.2.2.11</ecNumber>
    </recommendedName>
</protein>
<dbReference type="InterPro" id="IPR027417">
    <property type="entry name" value="P-loop_NTPase"/>
</dbReference>
<dbReference type="GO" id="GO:0005886">
    <property type="term" value="C:plasma membrane"/>
    <property type="evidence" value="ECO:0007669"/>
    <property type="project" value="UniProtKB-SubCell"/>
</dbReference>
<gene>
    <name evidence="17" type="ORF">E1757_00060</name>
</gene>
<evidence type="ECO:0000313" key="17">
    <source>
        <dbReference type="EMBL" id="TDG00087.1"/>
    </source>
</evidence>
<dbReference type="AlphaFoldDB" id="A0A4R5KWB8"/>
<evidence type="ECO:0000256" key="8">
    <source>
        <dbReference type="ARBA" id="ARBA00022967"/>
    </source>
</evidence>
<evidence type="ECO:0000256" key="10">
    <source>
        <dbReference type="ARBA" id="ARBA00023112"/>
    </source>
</evidence>
<dbReference type="Gene3D" id="3.40.50.300">
    <property type="entry name" value="P-loop containing nucleotide triphosphate hydrolases"/>
    <property type="match status" value="1"/>
</dbReference>
<evidence type="ECO:0000256" key="11">
    <source>
        <dbReference type="ARBA" id="ARBA00023136"/>
    </source>
</evidence>
<dbReference type="InterPro" id="IPR003593">
    <property type="entry name" value="AAA+_ATPase"/>
</dbReference>
<dbReference type="Pfam" id="PF00005">
    <property type="entry name" value="ABC_tran"/>
    <property type="match status" value="1"/>
</dbReference>
<sequence length="343" mass="37722">MLEINNLTIGYATAGGVVKAVNEVNFSVKPGQIVGLVGESGCGKSTALFSIMGLIKSPGKIVGGEIIYNGQNLANNTAEQWRNIRGKEIAMIFQDPMTTLNPAYKVGNQIREVLQTHRVIEPKKKGWLQRFNLKQQEKERVLTLMREVGISAPEQRYESYPHEFSGGMQQRILIAMGLACNPSLLLADEPTTALDVTIQAQILDLLKRINKEHGTSMIIVTHDLGMAAEFCHEVAVMYAGQIVERGPTDLIIENPKHPYTQGLLKSIPHITNTRQKIEPIPGTVIDLTKLGNECAFMARCPHAGAACHKHISMTQINEEHQVRCALYERGSEASGLQQAAGHL</sequence>
<dbReference type="SMART" id="SM00382">
    <property type="entry name" value="AAA"/>
    <property type="match status" value="1"/>
</dbReference>
<reference evidence="17 18" key="1">
    <citation type="submission" date="2019-03" db="EMBL/GenBank/DDBJ databases">
        <title>This is whole genome sequence of Paenibacillus sp MS74 strain.</title>
        <authorList>
            <person name="Trinh H.N."/>
        </authorList>
    </citation>
    <scope>NUCLEOTIDE SEQUENCE [LARGE SCALE GENOMIC DNA]</scope>
    <source>
        <strain evidence="17 18">MS74</strain>
    </source>
</reference>
<comment type="subunit">
    <text evidence="12">The complex is composed of two ATP-binding proteins (NikD and NikE), two transmembrane proteins (NikB and NikC) and a solute-binding protein (NikA).</text>
</comment>
<dbReference type="Proteomes" id="UP000295636">
    <property type="component" value="Unassembled WGS sequence"/>
</dbReference>
<comment type="similarity">
    <text evidence="2">Belongs to the ABC transporter superfamily.</text>
</comment>
<dbReference type="PANTHER" id="PTHR43297:SF13">
    <property type="entry name" value="NICKEL ABC TRANSPORTER, ATP-BINDING PROTEIN"/>
    <property type="match status" value="1"/>
</dbReference>
<keyword evidence="8" id="KW-1278">Translocase</keyword>
<dbReference type="GO" id="GO:0015833">
    <property type="term" value="P:peptide transport"/>
    <property type="evidence" value="ECO:0007669"/>
    <property type="project" value="InterPro"/>
</dbReference>
<dbReference type="FunFam" id="3.40.50.300:FF:000016">
    <property type="entry name" value="Oligopeptide ABC transporter ATP-binding component"/>
    <property type="match status" value="1"/>
</dbReference>
<keyword evidence="18" id="KW-1185">Reference proteome</keyword>
<dbReference type="GO" id="GO:0005524">
    <property type="term" value="F:ATP binding"/>
    <property type="evidence" value="ECO:0007669"/>
    <property type="project" value="UniProtKB-KW"/>
</dbReference>
<dbReference type="InterPro" id="IPR050388">
    <property type="entry name" value="ABC_Ni/Peptide_Import"/>
</dbReference>
<evidence type="ECO:0000256" key="3">
    <source>
        <dbReference type="ARBA" id="ARBA00022448"/>
    </source>
</evidence>
<dbReference type="InterPro" id="IPR013563">
    <property type="entry name" value="Oligopep_ABC_C"/>
</dbReference>
<keyword evidence="5" id="KW-0533">Nickel</keyword>
<evidence type="ECO:0000256" key="4">
    <source>
        <dbReference type="ARBA" id="ARBA00022475"/>
    </source>
</evidence>
<dbReference type="PROSITE" id="PS50893">
    <property type="entry name" value="ABC_TRANSPORTER_2"/>
    <property type="match status" value="1"/>
</dbReference>
<organism evidence="17 18">
    <name type="scientific">Paenibacillus piri</name>
    <dbReference type="NCBI Taxonomy" id="2547395"/>
    <lineage>
        <taxon>Bacteria</taxon>
        <taxon>Bacillati</taxon>
        <taxon>Bacillota</taxon>
        <taxon>Bacilli</taxon>
        <taxon>Bacillales</taxon>
        <taxon>Paenibacillaceae</taxon>
        <taxon>Paenibacillus</taxon>
    </lineage>
</organism>
<keyword evidence="9" id="KW-0406">Ion transport</keyword>
<evidence type="ECO:0000256" key="15">
    <source>
        <dbReference type="ARBA" id="ARBA00048610"/>
    </source>
</evidence>
<keyword evidence="11" id="KW-0472">Membrane</keyword>
<dbReference type="InterPro" id="IPR003439">
    <property type="entry name" value="ABC_transporter-like_ATP-bd"/>
</dbReference>
<accession>A0A4R5KWB8</accession>
<comment type="catalytic activity">
    <reaction evidence="15">
        <text>Ni(2+)(out) + ATP + H2O = Ni(2+)(in) + ADP + phosphate + H(+)</text>
        <dbReference type="Rhea" id="RHEA:15557"/>
        <dbReference type="ChEBI" id="CHEBI:15377"/>
        <dbReference type="ChEBI" id="CHEBI:15378"/>
        <dbReference type="ChEBI" id="CHEBI:30616"/>
        <dbReference type="ChEBI" id="CHEBI:43474"/>
        <dbReference type="ChEBI" id="CHEBI:49786"/>
        <dbReference type="ChEBI" id="CHEBI:456216"/>
        <dbReference type="EC" id="7.2.2.11"/>
    </reaction>
    <physiologicalReaction direction="left-to-right" evidence="15">
        <dbReference type="Rhea" id="RHEA:15558"/>
    </physiologicalReaction>
</comment>
<dbReference type="Pfam" id="PF08352">
    <property type="entry name" value="oligo_HPY"/>
    <property type="match status" value="1"/>
</dbReference>
<name>A0A4R5KWB8_9BACL</name>
<comment type="subcellular location">
    <subcellularLocation>
        <location evidence="1">Cell membrane</location>
        <topology evidence="1">Peripheral membrane protein</topology>
    </subcellularLocation>
</comment>
<dbReference type="InterPro" id="IPR017871">
    <property type="entry name" value="ABC_transporter-like_CS"/>
</dbReference>
<evidence type="ECO:0000256" key="14">
    <source>
        <dbReference type="ARBA" id="ARBA00044143"/>
    </source>
</evidence>
<evidence type="ECO:0000256" key="6">
    <source>
        <dbReference type="ARBA" id="ARBA00022741"/>
    </source>
</evidence>
<keyword evidence="6" id="KW-0547">Nucleotide-binding</keyword>
<keyword evidence="3" id="KW-0813">Transport</keyword>
<dbReference type="PANTHER" id="PTHR43297">
    <property type="entry name" value="OLIGOPEPTIDE TRANSPORT ATP-BINDING PROTEIN APPD"/>
    <property type="match status" value="1"/>
</dbReference>
<dbReference type="GO" id="GO:0015413">
    <property type="term" value="F:ABC-type nickel transporter activity"/>
    <property type="evidence" value="ECO:0007669"/>
    <property type="project" value="UniProtKB-EC"/>
</dbReference>
<evidence type="ECO:0000256" key="1">
    <source>
        <dbReference type="ARBA" id="ARBA00004202"/>
    </source>
</evidence>
<evidence type="ECO:0000256" key="2">
    <source>
        <dbReference type="ARBA" id="ARBA00005417"/>
    </source>
</evidence>
<evidence type="ECO:0000256" key="5">
    <source>
        <dbReference type="ARBA" id="ARBA00022596"/>
    </source>
</evidence>
<feature type="domain" description="ABC transporter" evidence="16">
    <location>
        <begin position="2"/>
        <end position="264"/>
    </location>
</feature>
<dbReference type="CDD" id="cd03257">
    <property type="entry name" value="ABC_NikE_OppD_transporters"/>
    <property type="match status" value="1"/>
</dbReference>
<keyword evidence="7 17" id="KW-0067">ATP-binding</keyword>
<dbReference type="EMBL" id="SMRT01000001">
    <property type="protein sequence ID" value="TDG00087.1"/>
    <property type="molecule type" value="Genomic_DNA"/>
</dbReference>
<evidence type="ECO:0000256" key="12">
    <source>
        <dbReference type="ARBA" id="ARBA00038669"/>
    </source>
</evidence>
<keyword evidence="4" id="KW-1003">Cell membrane</keyword>
<evidence type="ECO:0000313" key="18">
    <source>
        <dbReference type="Proteomes" id="UP000295636"/>
    </source>
</evidence>
<evidence type="ECO:0000256" key="13">
    <source>
        <dbReference type="ARBA" id="ARBA00039098"/>
    </source>
</evidence>
<evidence type="ECO:0000256" key="7">
    <source>
        <dbReference type="ARBA" id="ARBA00022840"/>
    </source>
</evidence>
<dbReference type="NCBIfam" id="TIGR01727">
    <property type="entry name" value="oligo_HPY"/>
    <property type="match status" value="1"/>
</dbReference>
<proteinExistence type="inferred from homology"/>
<comment type="caution">
    <text evidence="17">The sequence shown here is derived from an EMBL/GenBank/DDBJ whole genome shotgun (WGS) entry which is preliminary data.</text>
</comment>
<dbReference type="EC" id="7.2.2.11" evidence="13"/>
<dbReference type="OrthoDB" id="9802264at2"/>
<dbReference type="GO" id="GO:0016887">
    <property type="term" value="F:ATP hydrolysis activity"/>
    <property type="evidence" value="ECO:0007669"/>
    <property type="project" value="InterPro"/>
</dbReference>
<keyword evidence="10" id="KW-0921">Nickel transport</keyword>
<dbReference type="SUPFAM" id="SSF52540">
    <property type="entry name" value="P-loop containing nucleoside triphosphate hydrolases"/>
    <property type="match status" value="1"/>
</dbReference>